<accession>A0A4Y2C1X1</accession>
<dbReference type="EMBL" id="BGPR01000139">
    <property type="protein sequence ID" value="GBL98451.1"/>
    <property type="molecule type" value="Genomic_DNA"/>
</dbReference>
<name>A0A4Y2C1X1_ARAVE</name>
<organism evidence="1 2">
    <name type="scientific">Araneus ventricosus</name>
    <name type="common">Orbweaver spider</name>
    <name type="synonym">Epeira ventricosa</name>
    <dbReference type="NCBI Taxonomy" id="182803"/>
    <lineage>
        <taxon>Eukaryota</taxon>
        <taxon>Metazoa</taxon>
        <taxon>Ecdysozoa</taxon>
        <taxon>Arthropoda</taxon>
        <taxon>Chelicerata</taxon>
        <taxon>Arachnida</taxon>
        <taxon>Araneae</taxon>
        <taxon>Araneomorphae</taxon>
        <taxon>Entelegynae</taxon>
        <taxon>Araneoidea</taxon>
        <taxon>Araneidae</taxon>
        <taxon>Araneus</taxon>
    </lineage>
</organism>
<proteinExistence type="predicted"/>
<protein>
    <submittedName>
        <fullName evidence="1">Uncharacterized protein</fullName>
    </submittedName>
</protein>
<reference evidence="1 2" key="1">
    <citation type="journal article" date="2019" name="Sci. Rep.">
        <title>Orb-weaving spider Araneus ventricosus genome elucidates the spidroin gene catalogue.</title>
        <authorList>
            <person name="Kono N."/>
            <person name="Nakamura H."/>
            <person name="Ohtoshi R."/>
            <person name="Moran D.A.P."/>
            <person name="Shinohara A."/>
            <person name="Yoshida Y."/>
            <person name="Fujiwara M."/>
            <person name="Mori M."/>
            <person name="Tomita M."/>
            <person name="Arakawa K."/>
        </authorList>
    </citation>
    <scope>NUCLEOTIDE SEQUENCE [LARGE SCALE GENOMIC DNA]</scope>
</reference>
<keyword evidence="2" id="KW-1185">Reference proteome</keyword>
<dbReference type="AlphaFoldDB" id="A0A4Y2C1X1"/>
<gene>
    <name evidence="1" type="ORF">AVEN_187775_1</name>
</gene>
<evidence type="ECO:0000313" key="2">
    <source>
        <dbReference type="Proteomes" id="UP000499080"/>
    </source>
</evidence>
<dbReference type="Proteomes" id="UP000499080">
    <property type="component" value="Unassembled WGS sequence"/>
</dbReference>
<evidence type="ECO:0000313" key="1">
    <source>
        <dbReference type="EMBL" id="GBL98451.1"/>
    </source>
</evidence>
<sequence>MTRMTPGMAPPVEIFTPHQREGILPPAYDLGWNRPTYTVDIRWNQVSGLVSSGPEAGFLPLGHRAPHNLQHCDSWNNFKMAVVFGCST</sequence>
<comment type="caution">
    <text evidence="1">The sequence shown here is derived from an EMBL/GenBank/DDBJ whole genome shotgun (WGS) entry which is preliminary data.</text>
</comment>